<comment type="caution">
    <text evidence="2">The sequence shown here is derived from an EMBL/GenBank/DDBJ whole genome shotgun (WGS) entry which is preliminary data.</text>
</comment>
<accession>V6JGK4</accession>
<dbReference type="AlphaFoldDB" id="V6JGK4"/>
<proteinExistence type="predicted"/>
<dbReference type="HOGENOM" id="CLU_2738431_0_0_11"/>
<protein>
    <submittedName>
        <fullName evidence="2">Uncharacterized protein</fullName>
    </submittedName>
</protein>
<dbReference type="Proteomes" id="UP000017984">
    <property type="component" value="Chromosome"/>
</dbReference>
<evidence type="ECO:0000313" key="2">
    <source>
        <dbReference type="EMBL" id="EST18985.1"/>
    </source>
</evidence>
<evidence type="ECO:0000256" key="1">
    <source>
        <dbReference type="SAM" id="MobiDB-lite"/>
    </source>
</evidence>
<keyword evidence="3" id="KW-1185">Reference proteome</keyword>
<dbReference type="EMBL" id="AWQX01000385">
    <property type="protein sequence ID" value="EST18985.1"/>
    <property type="molecule type" value="Genomic_DNA"/>
</dbReference>
<evidence type="ECO:0000313" key="3">
    <source>
        <dbReference type="Proteomes" id="UP000017984"/>
    </source>
</evidence>
<reference evidence="2 3" key="1">
    <citation type="journal article" date="2014" name="Genome Announc.">
        <title>Draft Genome Sequence of Streptomyces roseochromogenes subsp. oscitans DS 12.976, Producer of the Aminocoumarin Antibiotic Clorobiocin.</title>
        <authorList>
            <person name="Ruckert C."/>
            <person name="Kalinowski J."/>
            <person name="Heide L."/>
            <person name="Apel A.K."/>
        </authorList>
    </citation>
    <scope>NUCLEOTIDE SEQUENCE [LARGE SCALE GENOMIC DNA]</scope>
    <source>
        <strain evidence="2 3">DS 12.976</strain>
    </source>
</reference>
<name>V6JGK4_STRRC</name>
<organism evidence="2 3">
    <name type="scientific">Streptomyces roseochromogenus subsp. oscitans DS 12.976</name>
    <dbReference type="NCBI Taxonomy" id="1352936"/>
    <lineage>
        <taxon>Bacteria</taxon>
        <taxon>Bacillati</taxon>
        <taxon>Actinomycetota</taxon>
        <taxon>Actinomycetes</taxon>
        <taxon>Kitasatosporales</taxon>
        <taxon>Streptomycetaceae</taxon>
        <taxon>Streptomyces</taxon>
    </lineage>
</organism>
<feature type="region of interest" description="Disordered" evidence="1">
    <location>
        <begin position="1"/>
        <end position="20"/>
    </location>
</feature>
<gene>
    <name evidence="2" type="ORF">M878_42740</name>
</gene>
<dbReference type="STRING" id="1352936.M878_42740"/>
<dbReference type="RefSeq" id="WP_023553362.1">
    <property type="nucleotide sequence ID" value="NZ_CM002285.1"/>
</dbReference>
<sequence>MRAAFWTNTERRPAWPRSRCHHSSGAQVLAYQKRLCADLQRGVPAAYRQIGRRGHGGYGVGDLQHGGVPAQ</sequence>